<dbReference type="GO" id="GO:0008318">
    <property type="term" value="F:protein prenyltransferase activity"/>
    <property type="evidence" value="ECO:0007669"/>
    <property type="project" value="InterPro"/>
</dbReference>
<gene>
    <name evidence="11" type="ORF">SAMN05216392_0263</name>
    <name evidence="12" type="ORF">SAMN05216415_0282</name>
</gene>
<dbReference type="PANTHER" id="PTHR11774">
    <property type="entry name" value="GERANYLGERANYL TRANSFERASE TYPE BETA SUBUNIT"/>
    <property type="match status" value="1"/>
</dbReference>
<evidence type="ECO:0000256" key="3">
    <source>
        <dbReference type="ARBA" id="ARBA00022602"/>
    </source>
</evidence>
<evidence type="ECO:0000256" key="9">
    <source>
        <dbReference type="ARBA" id="ARBA00032766"/>
    </source>
</evidence>
<dbReference type="EMBL" id="FNKE01000001">
    <property type="protein sequence ID" value="SDQ07453.1"/>
    <property type="molecule type" value="Genomic_DNA"/>
</dbReference>
<evidence type="ECO:0000259" key="10">
    <source>
        <dbReference type="Pfam" id="PF00432"/>
    </source>
</evidence>
<dbReference type="Pfam" id="PF00432">
    <property type="entry name" value="Prenyltrans"/>
    <property type="match status" value="1"/>
</dbReference>
<dbReference type="Gene3D" id="1.50.10.20">
    <property type="match status" value="2"/>
</dbReference>
<evidence type="ECO:0000313" key="12">
    <source>
        <dbReference type="EMBL" id="SDW23381.1"/>
    </source>
</evidence>
<dbReference type="SUPFAM" id="SSF48239">
    <property type="entry name" value="Terpenoid cyclases/Protein prenyltransferases"/>
    <property type="match status" value="1"/>
</dbReference>
<dbReference type="OrthoDB" id="9758578at2"/>
<dbReference type="Proteomes" id="UP000182870">
    <property type="component" value="Unassembled WGS sequence"/>
</dbReference>
<proteinExistence type="inferred from homology"/>
<evidence type="ECO:0000256" key="1">
    <source>
        <dbReference type="ARBA" id="ARBA00001947"/>
    </source>
</evidence>
<reference evidence="11 14" key="1">
    <citation type="submission" date="2016-10" db="EMBL/GenBank/DDBJ databases">
        <authorList>
            <person name="de Groot N.N."/>
        </authorList>
    </citation>
    <scope>NUCLEOTIDE SEQUENCE [LARGE SCALE GENOMIC DNA]</scope>
    <source>
        <strain evidence="11 14">Sb05</strain>
    </source>
</reference>
<dbReference type="InterPro" id="IPR008930">
    <property type="entry name" value="Terpenoid_cyclase/PrenylTrfase"/>
</dbReference>
<keyword evidence="5" id="KW-0479">Metal-binding</keyword>
<evidence type="ECO:0000313" key="14">
    <source>
        <dbReference type="Proteomes" id="UP000182870"/>
    </source>
</evidence>
<accession>A0A1H0XX46</accession>
<dbReference type="Proteomes" id="UP000182107">
    <property type="component" value="Unassembled WGS sequence"/>
</dbReference>
<dbReference type="RefSeq" id="WP_074559770.1">
    <property type="nucleotide sequence ID" value="NZ_FNKE01000001.1"/>
</dbReference>
<evidence type="ECO:0000256" key="7">
    <source>
        <dbReference type="ARBA" id="ARBA00022833"/>
    </source>
</evidence>
<dbReference type="PANTHER" id="PTHR11774:SF11">
    <property type="entry name" value="GERANYLGERANYL TRANSFERASE TYPE-2 SUBUNIT BETA"/>
    <property type="match status" value="1"/>
</dbReference>
<name>A0A1H0XX46_STREI</name>
<dbReference type="EMBL" id="FNMW01000001">
    <property type="protein sequence ID" value="SDW23381.1"/>
    <property type="molecule type" value="Genomic_DNA"/>
</dbReference>
<organism evidence="11 14">
    <name type="scientific">Streptococcus equinus</name>
    <name type="common">Streptococcus bovis</name>
    <dbReference type="NCBI Taxonomy" id="1335"/>
    <lineage>
        <taxon>Bacteria</taxon>
        <taxon>Bacillati</taxon>
        <taxon>Bacillota</taxon>
        <taxon>Bacilli</taxon>
        <taxon>Lactobacillales</taxon>
        <taxon>Streptococcaceae</taxon>
        <taxon>Streptococcus</taxon>
    </lineage>
</organism>
<dbReference type="AlphaFoldDB" id="A0A1H0XX46"/>
<keyword evidence="6" id="KW-0677">Repeat</keyword>
<evidence type="ECO:0000256" key="2">
    <source>
        <dbReference type="ARBA" id="ARBA00010497"/>
    </source>
</evidence>
<evidence type="ECO:0000313" key="11">
    <source>
        <dbReference type="EMBL" id="SDQ07453.1"/>
    </source>
</evidence>
<feature type="domain" description="Prenyltransferase alpha-alpha toroid" evidence="10">
    <location>
        <begin position="435"/>
        <end position="611"/>
    </location>
</feature>
<sequence>MDFYGQSIYHFFNEKFVDNERGGIYSAISGDEIITEDKKLINTALALLTAIDYCDEEAVEKHFENLSFFITADNYSEILESSLVVVNVGQVKTLLVNLIVCYSLFKYAIFKNDSTILNQAKSDFNSIIESAFQNNFASVVSLEDEVLDSRQRALNIILAIYISKEIKCDKIEELKEKLVSFNSDNGGIWSYLDSSNKPIYAEGKMLLDNAFLLLITTDKREFEKRLQYINQHYKHHTGGYWNKVNKNNIVAVDSITPYYTCSTSPFPYKSMLDHVTFLWVLRKVYENNSDTFSYLFLEVKRFYSSSNPSICMGEGSWFSTPVTPSVPLARVVMVPPHTLGSFSVGNTNYLPLHERQATLQLIASLALKDIEIENSSIKKPLIQYDTMLIDKSLDYVSTGKLENSFINIEKYKKWLEKTKSGFGYGLTPYASPLGFKSDKSPQNFSAMHVISDKKVLGLPIQNKEKIFLNMQSAQNVDGGFGEQAGVVSELFTTYCVVATSFILKIHDFDIEKCINFVKNCQNADGGFGNAPGYPSDTWHTNFGVLILHLLNAKADNQEGLIQYLLSSQNDDGGFAVLPGKKSEAFSTFRVIDSLYVLGVKIPNKERTVEWLKLLQDKSGGFRITPNQPISFVGTYHAIAALYLLGELPKYTLEAKKWFKKHQAKDGGFSKLLNHPSDTTDEGFISIHASYMLEKKINPYWIATIT</sequence>
<dbReference type="InterPro" id="IPR001330">
    <property type="entry name" value="Prenyltrans"/>
</dbReference>
<evidence type="ECO:0000256" key="4">
    <source>
        <dbReference type="ARBA" id="ARBA00022679"/>
    </source>
</evidence>
<reference evidence="12 13" key="2">
    <citation type="submission" date="2016-10" db="EMBL/GenBank/DDBJ databases">
        <authorList>
            <person name="Varghese N."/>
            <person name="Submissions S."/>
        </authorList>
    </citation>
    <scope>NUCLEOTIDE SEQUENCE [LARGE SCALE GENOMIC DNA]</scope>
    <source>
        <strain evidence="12 13">Sb17</strain>
    </source>
</reference>
<keyword evidence="3" id="KW-0637">Prenyltransferase</keyword>
<evidence type="ECO:0000256" key="6">
    <source>
        <dbReference type="ARBA" id="ARBA00022737"/>
    </source>
</evidence>
<comment type="similarity">
    <text evidence="2">Belongs to the protein prenyltransferase subunit beta family.</text>
</comment>
<evidence type="ECO:0000256" key="8">
    <source>
        <dbReference type="ARBA" id="ARBA00030816"/>
    </source>
</evidence>
<keyword evidence="4 11" id="KW-0808">Transferase</keyword>
<dbReference type="GO" id="GO:0046872">
    <property type="term" value="F:metal ion binding"/>
    <property type="evidence" value="ECO:0007669"/>
    <property type="project" value="UniProtKB-KW"/>
</dbReference>
<protein>
    <recommendedName>
        <fullName evidence="8">Geranylgeranyl transferase type II subunit beta</fullName>
    </recommendedName>
    <alternativeName>
        <fullName evidence="9">Type II protein geranyl-geranyltransferase subunit beta</fullName>
    </alternativeName>
</protein>
<comment type="cofactor">
    <cofactor evidence="1">
        <name>Zn(2+)</name>
        <dbReference type="ChEBI" id="CHEBI:29105"/>
    </cofactor>
</comment>
<keyword evidence="7" id="KW-0862">Zinc</keyword>
<dbReference type="InterPro" id="IPR045089">
    <property type="entry name" value="PGGT1B-like"/>
</dbReference>
<evidence type="ECO:0000313" key="13">
    <source>
        <dbReference type="Proteomes" id="UP000182107"/>
    </source>
</evidence>
<evidence type="ECO:0000256" key="5">
    <source>
        <dbReference type="ARBA" id="ARBA00022723"/>
    </source>
</evidence>